<sequence>MLYLFSVSWGAVSGWWSFGCLVLALLYAFLLYQNPANISKNWRNALFAIRTCAVFILSFLLLAPLVKSVSKHLQKPLILVLQDNSSSIKQFPSKNFKVTSFIQQLHQLKNNLGDDYDVQEFNFSKNLNNGLSDSLNGKQTDISAAFQALNNRFGNQNIGAVILASDGLYNHGSSPLNIASTLKTNIYTVALGDTIPRKDILIDHVDYNKTVFLGNDFIADVFVEARQTKGKNLQLKVAEDGKQILSKQINVPGNDFKKAIPLKLNASKKGIRKYQISLVPVADEISTANNSETIYVEVVDNRKKILILYEAPHPDVAAIRQSLESNQNYEVKTSLWSDFDVSKLNDISLLILEQLPNNHINLQPLMQQAERLKLSVWFLLGAQSNLVQLASFQKVISISSSNQNMQEVFAAPDASFTSFILSDSARTKISNFPPLLAPFGNYSFGAATSVLFKQKIGSVSTSYPLLAFAEENGRRTAVLTGEGLWRWRLNEFQQFGNHRAVDELLSQSVQYLSIKNNQKRFNVSTSKSVFDEDENVMLRAELYNKAFELVNQPEVAITIKNKEGKTYSYQFSRNNQSYQLDAGSLPAGEYAYNAQTKLGNENFKAAGNFTIKALVAEAAQSAADHQLLYMLAKQNGGEMVFPEQLNQLPGLIRKNENIKTVAYEDNTYRELIDEKWIFILLLLLLSMEWFFRRRNGEI</sequence>
<evidence type="ECO:0000313" key="3">
    <source>
        <dbReference type="Proteomes" id="UP000462014"/>
    </source>
</evidence>
<comment type="caution">
    <text evidence="2">The sequence shown here is derived from an EMBL/GenBank/DDBJ whole genome shotgun (WGS) entry which is preliminary data.</text>
</comment>
<name>A0A7K1STF6_9SPHI</name>
<dbReference type="InterPro" id="IPR029062">
    <property type="entry name" value="Class_I_gatase-like"/>
</dbReference>
<evidence type="ECO:0000313" key="2">
    <source>
        <dbReference type="EMBL" id="MVN20544.1"/>
    </source>
</evidence>
<protein>
    <recommendedName>
        <fullName evidence="4">VWA domain-containing protein</fullName>
    </recommendedName>
</protein>
<reference evidence="2 3" key="1">
    <citation type="submission" date="2019-12" db="EMBL/GenBank/DDBJ databases">
        <title>Mucilaginibacter sp. HMF7410 genome sequencing and assembly.</title>
        <authorList>
            <person name="Kang H."/>
            <person name="Cha I."/>
            <person name="Kim H."/>
            <person name="Joh K."/>
        </authorList>
    </citation>
    <scope>NUCLEOTIDE SEQUENCE [LARGE SCALE GENOMIC DNA]</scope>
    <source>
        <strain evidence="2 3">HMF7410</strain>
    </source>
</reference>
<dbReference type="Proteomes" id="UP000462014">
    <property type="component" value="Unassembled WGS sequence"/>
</dbReference>
<feature type="transmembrane region" description="Helical" evidence="1">
    <location>
        <begin position="12"/>
        <end position="32"/>
    </location>
</feature>
<dbReference type="EMBL" id="WPIK01000003">
    <property type="protein sequence ID" value="MVN20544.1"/>
    <property type="molecule type" value="Genomic_DNA"/>
</dbReference>
<dbReference type="Gene3D" id="3.40.50.410">
    <property type="entry name" value="von Willebrand factor, type A domain"/>
    <property type="match status" value="1"/>
</dbReference>
<keyword evidence="1" id="KW-0472">Membrane</keyword>
<keyword evidence="1" id="KW-0812">Transmembrane</keyword>
<dbReference type="PANTHER" id="PTHR37947:SF1">
    <property type="entry name" value="BLL2462 PROTEIN"/>
    <property type="match status" value="1"/>
</dbReference>
<keyword evidence="1" id="KW-1133">Transmembrane helix</keyword>
<organism evidence="2 3">
    <name type="scientific">Mucilaginibacter arboris</name>
    <dbReference type="NCBI Taxonomy" id="2682090"/>
    <lineage>
        <taxon>Bacteria</taxon>
        <taxon>Pseudomonadati</taxon>
        <taxon>Bacteroidota</taxon>
        <taxon>Sphingobacteriia</taxon>
        <taxon>Sphingobacteriales</taxon>
        <taxon>Sphingobacteriaceae</taxon>
        <taxon>Mucilaginibacter</taxon>
    </lineage>
</organism>
<evidence type="ECO:0000256" key="1">
    <source>
        <dbReference type="SAM" id="Phobius"/>
    </source>
</evidence>
<keyword evidence="3" id="KW-1185">Reference proteome</keyword>
<gene>
    <name evidence="2" type="ORF">GO621_03230</name>
</gene>
<dbReference type="SUPFAM" id="SSF52317">
    <property type="entry name" value="Class I glutamine amidotransferase-like"/>
    <property type="match status" value="1"/>
</dbReference>
<feature type="transmembrane region" description="Helical" evidence="1">
    <location>
        <begin position="44"/>
        <end position="66"/>
    </location>
</feature>
<dbReference type="InterPro" id="IPR036465">
    <property type="entry name" value="vWFA_dom_sf"/>
</dbReference>
<dbReference type="AlphaFoldDB" id="A0A7K1STF6"/>
<proteinExistence type="predicted"/>
<dbReference type="RefSeq" id="WP_157564142.1">
    <property type="nucleotide sequence ID" value="NZ_WPIK01000003.1"/>
</dbReference>
<evidence type="ECO:0008006" key="4">
    <source>
        <dbReference type="Google" id="ProtNLM"/>
    </source>
</evidence>
<dbReference type="PANTHER" id="PTHR37947">
    <property type="entry name" value="BLL2462 PROTEIN"/>
    <property type="match status" value="1"/>
</dbReference>
<accession>A0A7K1STF6</accession>